<dbReference type="eggNOG" id="KOG4385">
    <property type="taxonomic scope" value="Eukaryota"/>
</dbReference>
<evidence type="ECO:0000256" key="9">
    <source>
        <dbReference type="ARBA" id="ARBA00023242"/>
    </source>
</evidence>
<dbReference type="FunFam" id="1.10.10.10:FF:000010">
    <property type="entry name" value="Forkhead box P2 isoform B"/>
    <property type="match status" value="1"/>
</dbReference>
<evidence type="ECO:0000313" key="12">
    <source>
        <dbReference type="EMBL" id="EDV25825.1"/>
    </source>
</evidence>
<protein>
    <recommendedName>
        <fullName evidence="11">Fork-head domain-containing protein</fullName>
    </recommendedName>
</protein>
<evidence type="ECO:0000256" key="10">
    <source>
        <dbReference type="PROSITE-ProRule" id="PRU00089"/>
    </source>
</evidence>
<gene>
    <name evidence="12" type="ORF">TRIADDRAFT_24515</name>
</gene>
<keyword evidence="3" id="KW-0479">Metal-binding</keyword>
<evidence type="ECO:0000256" key="4">
    <source>
        <dbReference type="ARBA" id="ARBA00022771"/>
    </source>
</evidence>
<dbReference type="PROSITE" id="PS50039">
    <property type="entry name" value="FORK_HEAD_3"/>
    <property type="match status" value="1"/>
</dbReference>
<accession>B3RUJ2</accession>
<dbReference type="CDD" id="cd20033">
    <property type="entry name" value="FH_FOXP"/>
    <property type="match status" value="1"/>
</dbReference>
<evidence type="ECO:0000259" key="11">
    <source>
        <dbReference type="PROSITE" id="PS50039"/>
    </source>
</evidence>
<name>B3RUJ2_TRIAD</name>
<proteinExistence type="predicted"/>
<dbReference type="GO" id="GO:0005634">
    <property type="term" value="C:nucleus"/>
    <property type="evidence" value="ECO:0007669"/>
    <property type="project" value="UniProtKB-SubCell"/>
</dbReference>
<dbReference type="CTD" id="6752586"/>
<dbReference type="InterPro" id="IPR036390">
    <property type="entry name" value="WH_DNA-bd_sf"/>
</dbReference>
<feature type="DNA-binding region" description="Fork-head" evidence="10">
    <location>
        <begin position="1"/>
        <end position="84"/>
    </location>
</feature>
<evidence type="ECO:0000256" key="6">
    <source>
        <dbReference type="ARBA" id="ARBA00023015"/>
    </source>
</evidence>
<dbReference type="AlphaFoldDB" id="B3RUJ2"/>
<keyword evidence="13" id="KW-1185">Reference proteome</keyword>
<dbReference type="PhylomeDB" id="B3RUJ2"/>
<evidence type="ECO:0000313" key="13">
    <source>
        <dbReference type="Proteomes" id="UP000009022"/>
    </source>
</evidence>
<keyword evidence="9 10" id="KW-0539">Nucleus</keyword>
<dbReference type="Gene3D" id="1.10.10.10">
    <property type="entry name" value="Winged helix-like DNA-binding domain superfamily/Winged helix DNA-binding domain"/>
    <property type="match status" value="1"/>
</dbReference>
<dbReference type="OrthoDB" id="5830876at2759"/>
<feature type="domain" description="Fork-head" evidence="11">
    <location>
        <begin position="1"/>
        <end position="84"/>
    </location>
</feature>
<keyword evidence="7 10" id="KW-0238">DNA-binding</keyword>
<dbReference type="STRING" id="10228.B3RUJ2"/>
<dbReference type="RefSeq" id="XP_002111858.1">
    <property type="nucleotide sequence ID" value="XM_002111822.1"/>
</dbReference>
<feature type="non-terminal residue" evidence="12">
    <location>
        <position position="1"/>
    </location>
</feature>
<keyword evidence="8" id="KW-0804">Transcription</keyword>
<keyword evidence="6" id="KW-0805">Transcription regulation</keyword>
<dbReference type="InterPro" id="IPR036388">
    <property type="entry name" value="WH-like_DNA-bd_sf"/>
</dbReference>
<evidence type="ECO:0000256" key="1">
    <source>
        <dbReference type="ARBA" id="ARBA00004123"/>
    </source>
</evidence>
<keyword evidence="2" id="KW-0678">Repressor</keyword>
<evidence type="ECO:0000256" key="8">
    <source>
        <dbReference type="ARBA" id="ARBA00023163"/>
    </source>
</evidence>
<dbReference type="KEGG" id="tad:TRIADDRAFT_24515"/>
<dbReference type="GO" id="GO:0043565">
    <property type="term" value="F:sequence-specific DNA binding"/>
    <property type="evidence" value="ECO:0007669"/>
    <property type="project" value="InterPro"/>
</dbReference>
<dbReference type="PANTHER" id="PTHR45796">
    <property type="entry name" value="FORKHEAD BOX P, ISOFORM C"/>
    <property type="match status" value="1"/>
</dbReference>
<dbReference type="InterPro" id="IPR050998">
    <property type="entry name" value="FOXP"/>
</dbReference>
<evidence type="ECO:0000256" key="3">
    <source>
        <dbReference type="ARBA" id="ARBA00022723"/>
    </source>
</evidence>
<evidence type="ECO:0000256" key="7">
    <source>
        <dbReference type="ARBA" id="ARBA00023125"/>
    </source>
</evidence>
<dbReference type="EMBL" id="DS985244">
    <property type="protein sequence ID" value="EDV25825.1"/>
    <property type="molecule type" value="Genomic_DNA"/>
</dbReference>
<evidence type="ECO:0000256" key="2">
    <source>
        <dbReference type="ARBA" id="ARBA00022491"/>
    </source>
</evidence>
<dbReference type="InParanoid" id="B3RUJ2"/>
<keyword evidence="4" id="KW-0863">Zinc-finger</keyword>
<dbReference type="SUPFAM" id="SSF46785">
    <property type="entry name" value="Winged helix' DNA-binding domain"/>
    <property type="match status" value="1"/>
</dbReference>
<evidence type="ECO:0000256" key="5">
    <source>
        <dbReference type="ARBA" id="ARBA00022833"/>
    </source>
</evidence>
<dbReference type="InterPro" id="IPR030456">
    <property type="entry name" value="TF_fork_head_CS_2"/>
</dbReference>
<dbReference type="PROSITE" id="PS00658">
    <property type="entry name" value="FORK_HEAD_2"/>
    <property type="match status" value="1"/>
</dbReference>
<dbReference type="SMART" id="SM00339">
    <property type="entry name" value="FH"/>
    <property type="match status" value="1"/>
</dbReference>
<keyword evidence="5" id="KW-0862">Zinc</keyword>
<dbReference type="InterPro" id="IPR001766">
    <property type="entry name" value="Fork_head_dom"/>
</dbReference>
<sequence>RPPFTYASMIRQAIIESPHQQLSLSEIYNWFVAHFKYFRNKEDAATWKNAVRHNLSIQQCFVRVETLNGAVWTFNGSDNRKRKM</sequence>
<reference evidence="12 13" key="1">
    <citation type="journal article" date="2008" name="Nature">
        <title>The Trichoplax genome and the nature of placozoans.</title>
        <authorList>
            <person name="Srivastava M."/>
            <person name="Begovic E."/>
            <person name="Chapman J."/>
            <person name="Putnam N.H."/>
            <person name="Hellsten U."/>
            <person name="Kawashima T."/>
            <person name="Kuo A."/>
            <person name="Mitros T."/>
            <person name="Salamov A."/>
            <person name="Carpenter M.L."/>
            <person name="Signorovitch A.Y."/>
            <person name="Moreno M.A."/>
            <person name="Kamm K."/>
            <person name="Grimwood J."/>
            <person name="Schmutz J."/>
            <person name="Shapiro H."/>
            <person name="Grigoriev I.V."/>
            <person name="Buss L.W."/>
            <person name="Schierwater B."/>
            <person name="Dellaporta S.L."/>
            <person name="Rokhsar D.S."/>
        </authorList>
    </citation>
    <scope>NUCLEOTIDE SEQUENCE [LARGE SCALE GENOMIC DNA]</scope>
    <source>
        <strain evidence="12 13">Grell-BS-1999</strain>
    </source>
</reference>
<comment type="subcellular location">
    <subcellularLocation>
        <location evidence="1 10">Nucleus</location>
    </subcellularLocation>
</comment>
<dbReference type="GeneID" id="6752586"/>
<dbReference type="GO" id="GO:0008270">
    <property type="term" value="F:zinc ion binding"/>
    <property type="evidence" value="ECO:0007669"/>
    <property type="project" value="UniProtKB-KW"/>
</dbReference>
<dbReference type="Pfam" id="PF00250">
    <property type="entry name" value="Forkhead"/>
    <property type="match status" value="1"/>
</dbReference>
<dbReference type="PANTHER" id="PTHR45796:SF4">
    <property type="entry name" value="FORKHEAD BOX P, ISOFORM C"/>
    <property type="match status" value="1"/>
</dbReference>
<dbReference type="HOGENOM" id="CLU_077699_6_0_1"/>
<dbReference type="Proteomes" id="UP000009022">
    <property type="component" value="Unassembled WGS sequence"/>
</dbReference>
<dbReference type="PRINTS" id="PR00053">
    <property type="entry name" value="FORKHEAD"/>
</dbReference>
<organism evidence="12 13">
    <name type="scientific">Trichoplax adhaerens</name>
    <name type="common">Trichoplax reptans</name>
    <dbReference type="NCBI Taxonomy" id="10228"/>
    <lineage>
        <taxon>Eukaryota</taxon>
        <taxon>Metazoa</taxon>
        <taxon>Placozoa</taxon>
        <taxon>Uniplacotomia</taxon>
        <taxon>Trichoplacea</taxon>
        <taxon>Trichoplacidae</taxon>
        <taxon>Trichoplax</taxon>
    </lineage>
</organism>
<dbReference type="OMA" id="DAATWKN"/>
<dbReference type="GO" id="GO:0003700">
    <property type="term" value="F:DNA-binding transcription factor activity"/>
    <property type="evidence" value="ECO:0007669"/>
    <property type="project" value="InterPro"/>
</dbReference>